<dbReference type="Gene3D" id="3.10.129.10">
    <property type="entry name" value="Hotdog Thioesterase"/>
    <property type="match status" value="1"/>
</dbReference>
<comment type="caution">
    <text evidence="3">The sequence shown here is derived from an EMBL/GenBank/DDBJ whole genome shotgun (WGS) entry which is preliminary data.</text>
</comment>
<dbReference type="Proteomes" id="UP001567538">
    <property type="component" value="Unassembled WGS sequence"/>
</dbReference>
<evidence type="ECO:0000313" key="3">
    <source>
        <dbReference type="EMBL" id="KAL1537658.1"/>
    </source>
</evidence>
<reference evidence="3 4" key="1">
    <citation type="submission" date="2024-06" db="EMBL/GenBank/DDBJ databases">
        <title>A chromosome level genome sequence of Diviner's sage (Salvia divinorum).</title>
        <authorList>
            <person name="Ford S.A."/>
            <person name="Ro D.-K."/>
            <person name="Ness R.W."/>
            <person name="Phillips M.A."/>
        </authorList>
    </citation>
    <scope>NUCLEOTIDE SEQUENCE [LARGE SCALE GENOMIC DNA]</scope>
    <source>
        <strain evidence="3">SAF-2024a</strain>
        <tissue evidence="3">Leaf</tissue>
    </source>
</reference>
<accession>A0ABD1G0N5</accession>
<dbReference type="InterPro" id="IPR050563">
    <property type="entry name" value="4-hydroxybenzoyl-CoA_TE"/>
</dbReference>
<evidence type="ECO:0000256" key="2">
    <source>
        <dbReference type="ARBA" id="ARBA00022801"/>
    </source>
</evidence>
<name>A0ABD1G0N5_SALDI</name>
<gene>
    <name evidence="3" type="ORF">AAHA92_30147</name>
</gene>
<protein>
    <submittedName>
        <fullName evidence="3">Acyl-acyl carrier protein thioesterase ATL3, chloroplastic-like</fullName>
    </submittedName>
</protein>
<dbReference type="AlphaFoldDB" id="A0ABD1G0N5"/>
<proteinExistence type="inferred from homology"/>
<comment type="similarity">
    <text evidence="1">Belongs to the 4-hydroxybenzoyl-CoA thioesterase family.</text>
</comment>
<dbReference type="Pfam" id="PF13279">
    <property type="entry name" value="4HBT_2"/>
    <property type="match status" value="1"/>
</dbReference>
<dbReference type="EMBL" id="JBEAFC010000011">
    <property type="protein sequence ID" value="KAL1537658.1"/>
    <property type="molecule type" value="Genomic_DNA"/>
</dbReference>
<dbReference type="InterPro" id="IPR029069">
    <property type="entry name" value="HotDog_dom_sf"/>
</dbReference>
<evidence type="ECO:0000313" key="4">
    <source>
        <dbReference type="Proteomes" id="UP001567538"/>
    </source>
</evidence>
<keyword evidence="4" id="KW-1185">Reference proteome</keyword>
<dbReference type="GO" id="GO:0016787">
    <property type="term" value="F:hydrolase activity"/>
    <property type="evidence" value="ECO:0007669"/>
    <property type="project" value="UniProtKB-KW"/>
</dbReference>
<dbReference type="SUPFAM" id="SSF54637">
    <property type="entry name" value="Thioesterase/thiol ester dehydrase-isomerase"/>
    <property type="match status" value="1"/>
</dbReference>
<keyword evidence="2" id="KW-0378">Hydrolase</keyword>
<organism evidence="3 4">
    <name type="scientific">Salvia divinorum</name>
    <name type="common">Maria pastora</name>
    <name type="synonym">Diviner's sage</name>
    <dbReference type="NCBI Taxonomy" id="28513"/>
    <lineage>
        <taxon>Eukaryota</taxon>
        <taxon>Viridiplantae</taxon>
        <taxon>Streptophyta</taxon>
        <taxon>Embryophyta</taxon>
        <taxon>Tracheophyta</taxon>
        <taxon>Spermatophyta</taxon>
        <taxon>Magnoliopsida</taxon>
        <taxon>eudicotyledons</taxon>
        <taxon>Gunneridae</taxon>
        <taxon>Pentapetalae</taxon>
        <taxon>asterids</taxon>
        <taxon>lamiids</taxon>
        <taxon>Lamiales</taxon>
        <taxon>Lamiaceae</taxon>
        <taxon>Nepetoideae</taxon>
        <taxon>Mentheae</taxon>
        <taxon>Salviinae</taxon>
        <taxon>Salvia</taxon>
        <taxon>Salvia subgen. Calosphace</taxon>
    </lineage>
</organism>
<dbReference type="CDD" id="cd00586">
    <property type="entry name" value="4HBT"/>
    <property type="match status" value="1"/>
</dbReference>
<evidence type="ECO:0000256" key="1">
    <source>
        <dbReference type="ARBA" id="ARBA00005953"/>
    </source>
</evidence>
<sequence length="191" mass="22238">MLHNSLTHVTTQTAFGFPVVPRKRPPLVRSCDRLSHRSARSCAFAVNNRLTGNGKGMSWFFELEQEVREYELDQFGVVNNAIYSNLCEYATYKLLYEIGFDADIKLAVSDATIKYISPLKRKDRYLLKLRLYDYSTTRFFFEDQVCRLPDHKPIAWGTATLVLLDEKLRPTRITPSMISQFNKYLQTHKNN</sequence>
<dbReference type="PANTHER" id="PTHR31793:SF27">
    <property type="entry name" value="NOVEL THIOESTERASE SUPERFAMILY DOMAIN AND SAPOSIN A-TYPE DOMAIN CONTAINING PROTEIN (0610012H03RIK)"/>
    <property type="match status" value="1"/>
</dbReference>
<dbReference type="PANTHER" id="PTHR31793">
    <property type="entry name" value="4-HYDROXYBENZOYL-COA THIOESTERASE FAMILY MEMBER"/>
    <property type="match status" value="1"/>
</dbReference>